<keyword evidence="1" id="KW-1185">Reference proteome</keyword>
<dbReference type="Proteomes" id="UP001652625">
    <property type="component" value="Chromosome 12"/>
</dbReference>
<dbReference type="GeneID" id="105850102"/>
<protein>
    <submittedName>
        <fullName evidence="2">Uncharacterized protein LOC105850102</fullName>
    </submittedName>
</protein>
<name>A0ABM4CZ33_HYDVU</name>
<gene>
    <name evidence="2" type="primary">LOC105850102</name>
</gene>
<sequence length="934" mass="107112">MEYFICFKSSDLSVSKVYSMSLTPLITINSLHLSKLCNHGEYHCENCSEYHCRSHCKDRLEDFCENHFEVQYNDKIKPKAPNFVIANEIIEPYNCKCKKNVGPYYNPTISEVFRFQSNKSTNKMFNNSYSPLFKFFFISLRIKKNISGTGFRQTIRVSTFNLQVQALNHQKKNNFAKPSTTCTFISKNNSLFTNFVNCLVQNNIRYCFNTLQITIYIPPDDLHSFSVFLYSYFSGNWFSQGDVLFLNLSYCVEMSIKLDAVLSLRATRELFMDILLDIAVACYVAAIVNSNGFKSKLIKITQEAAYNTATLGIETAVQVLGNAVASAAISGVVDVAFSSASIYLAKRRRDKGEMSEKEFSNKVKKTVFESSLKFVGGTTGSIIGQALIPVPIVGAVVGGFCGSLIGSGICKGINYGIFNYGKFNESPCEKNQQQQQTSHIKKKQCVPMIIVYNESKRCFEEKKFDYYKKNSEKVDAKKKQKETKETTSGTTIARPFFKKWVNNTRTKNETAPNIDLVIKKETFDYSAKISLLSNQVELSQIESNHEILEDLSKTKNVKKLVSNKKRLKIKDDSFFSTNRQSINNLEVDLIKDQKIRAHSFEDTLKNKKEKNFIQISFGNVKEKWHTLNTKFFEESRTNSITIEDKINSDNDNEIKSDNDNEIKYDNDNEIKYDNDNQIEYDNENNLKCENDDKIQCDNEIKFVQVIEAQEKFKNESTNFNLFSVSESKQEIDDNKASPDSHELSLSSSNCELNPKKDVKKSSLTNFFFNIKGKPFEKKKEKIVIYSTLDTTNKKSDPSYIKPKSFEDQTSLSHSFQNNKFEWVSCKLKKSKNAITNKERNTSNEKFVYFNTNKTLKESFKSNCVPTKSILSEDIEEEKILDTNQPTSLRINQTLFKFNTRLKKFASVEVCKRSNETSCLEKNCLKRSSSLSYPI</sequence>
<reference evidence="2" key="1">
    <citation type="submission" date="2025-08" db="UniProtKB">
        <authorList>
            <consortium name="RefSeq"/>
        </authorList>
    </citation>
    <scope>IDENTIFICATION</scope>
</reference>
<evidence type="ECO:0000313" key="1">
    <source>
        <dbReference type="Proteomes" id="UP001652625"/>
    </source>
</evidence>
<dbReference type="RefSeq" id="XP_065667225.1">
    <property type="nucleotide sequence ID" value="XM_065811153.1"/>
</dbReference>
<accession>A0ABM4CZ33</accession>
<evidence type="ECO:0000313" key="2">
    <source>
        <dbReference type="RefSeq" id="XP_065667225.1"/>
    </source>
</evidence>
<organism evidence="1 2">
    <name type="scientific">Hydra vulgaris</name>
    <name type="common">Hydra</name>
    <name type="synonym">Hydra attenuata</name>
    <dbReference type="NCBI Taxonomy" id="6087"/>
    <lineage>
        <taxon>Eukaryota</taxon>
        <taxon>Metazoa</taxon>
        <taxon>Cnidaria</taxon>
        <taxon>Hydrozoa</taxon>
        <taxon>Hydroidolina</taxon>
        <taxon>Anthoathecata</taxon>
        <taxon>Aplanulata</taxon>
        <taxon>Hydridae</taxon>
        <taxon>Hydra</taxon>
    </lineage>
</organism>
<proteinExistence type="predicted"/>